<dbReference type="PANTHER" id="PTHR33050:SF7">
    <property type="entry name" value="RIBONUCLEASE H"/>
    <property type="match status" value="1"/>
</dbReference>
<evidence type="ECO:0000313" key="5">
    <source>
        <dbReference type="EMBL" id="CAI4003307.1"/>
    </source>
</evidence>
<dbReference type="PROSITE" id="PS50878">
    <property type="entry name" value="RT_POL"/>
    <property type="match status" value="1"/>
</dbReference>
<dbReference type="EMBL" id="CAMXCT010003241">
    <property type="protein sequence ID" value="CAI4003307.1"/>
    <property type="molecule type" value="Genomic_DNA"/>
</dbReference>
<dbReference type="Gene3D" id="3.30.70.270">
    <property type="match status" value="1"/>
</dbReference>
<sequence>LAMNNAVRGGVALTEIEKAQLTLLINAVKAKFGIAFTGLTGGVADTANSSRPAHGAASPSQNKVKIKLSQVIDQGSDAEVEQLPHGTLQQLRQKYVLVEGDVPLESEEVTDSQLTCLDWKLSMDLPPFVDMGVWGPYGDRLARQMKFVNQTWRDGAWKIVEVPGASSYDAWLEAWRIFRTAAIMLEMERRRQEAFRASHPQMSAYNPKQPWNSVIKASACSSEFWDREFTKPAMLYQMNGPRSMPAFPSPPTGPGFGPGAGSTSARDGGQTSRKRPFDPQRKDGRYFKSRSGVNICFDWAWNPDGCDNEKCKREMAHCCEFCRGPHRTIDCPQVSLSSEKLEHLRKKLAAKQAEFVLSKSPQAPNGCPEQLLASRKCTGADDAFMELRAGKAELMLAVKRAVGGSVEAILDLTQATAFKDLKKKIKSRKVRWIHLAPPYRTFTKVRRKDRYTKCRKLRSRKQPGGLEPKTRSVREANLVASRAAQLALLQWKAGGAFSLESPAGSLLWEYKPVKQLASLKHVLLLFGDQCCFNGERAPAASEYPQGLCEHLAACYKKFLGDHLQRGEPWQLQWTLDGDTNALFSKRVRIEQQNDEAIGGLRNPAKALKRLPQWPPVGREVRSTIEATLQRCSDLFDLRQYVGSDETPDLEAGLTLLQAALHRKFGFGSKAPGLWGGALERLVTLTSDPDTETATWPRLGTPLGIVEPIRPSNIFPLLADDDVEHAAPYEDLALEGAWANYKSYDENREEAEALFDIELEKGFVEWSPNLASLEAKYGRLIPSAIGVVVKQKPGAKKKVRLVHDLRRSLVNEQIACPERLILPRLRDVVSDILDLLECKEQHEHVLLVTLDFSDAFKHLQVRDSEKRFLAGQAKGGFFVYNTVLFGVKTGPLVWGRMAALLSRSTQALFSDRCYRLQTFVDDPIIVVKGTEEEIHNMINTTLAWWSVVGLRIAWSKGGIGHSAEWIGANITINNEGDKVVVQVPADKINDWKVLVDSLFTKPLVSRKKLQQLAGKLNWAAGFVLQLKPFVRMLHAALAKADSSAAQTNFVYFRQVEPALTWISKFFAGFMHGLTWEVRAHWRHTCSLDVLVDASPWGGGAIKIDTDGTPISTISLKWTRRDEELTGAKIGDAGSQALWEGYMQDRDDPNHNKCARYAGNFMAEQPADQEGQQTPSDSEGSKMEDGEARVFSASALARQFAEQAQSLQVPPAAAMMERPPVPAKLRPTEPTVHPYSRGSQTKVGRLEQDAEAVRTALQEFDEGKFANSNAPAHKSRSQWWLQRAQNAGMDAYPLTKSSIDYAGALLKAAGYRSSAQYFAAMKREHVQAGHPWNDQLQLATRDAVRSCERGKGPDKVCPSFDLRKFEDVPEIEPVPGGPLRPVDTVILFSLFACREIEAALRLRSQVVLEEGPGCGTVALQLPASKTDPRGAGVTRRQGCLCSTSRKLCPTAAARRILDAGAAQGADKPEDPFLITDTSKAPTKAAMVATFRKVALHLGWTEEEASALTGHALRPTGAQHMARHGIELFRIQLFCRWESSTVLKYLRDIPLESSETWLSEDTANESLSLEEIIFYVYEKLNKRSLEVAHQEIEALVIETLEARMSIALNELHETKEEAKAILEDFRQKEFQVKEQWAAELTRSFLPRFVWNRGSNKVHFVKNAFSAACGFEFRNSKDFLLTNICSETYAKCETPACQKHLQLSCQLPCSMCELVVVSLAWHCAASASHISLVPGTGLAHGSTQAPWISGHAREGGHSAIKTGQVLGWHMEAPRHPGSVATHEKAGIQPSKQGR</sequence>
<proteinExistence type="predicted"/>
<feature type="region of interest" description="Disordered" evidence="3">
    <location>
        <begin position="241"/>
        <end position="286"/>
    </location>
</feature>
<comment type="caution">
    <text evidence="5">The sequence shown here is derived from an EMBL/GenBank/DDBJ whole genome shotgun (WGS) entry which is preliminary data.</text>
</comment>
<dbReference type="GO" id="GO:0015074">
    <property type="term" value="P:DNA integration"/>
    <property type="evidence" value="ECO:0007669"/>
    <property type="project" value="InterPro"/>
</dbReference>
<dbReference type="GO" id="GO:0003677">
    <property type="term" value="F:DNA binding"/>
    <property type="evidence" value="ECO:0007669"/>
    <property type="project" value="InterPro"/>
</dbReference>
<dbReference type="InterPro" id="IPR043502">
    <property type="entry name" value="DNA/RNA_pol_sf"/>
</dbReference>
<evidence type="ECO:0000256" key="1">
    <source>
        <dbReference type="ARBA" id="ARBA00023172"/>
    </source>
</evidence>
<feature type="region of interest" description="Disordered" evidence="3">
    <location>
        <begin position="1161"/>
        <end position="1185"/>
    </location>
</feature>
<reference evidence="6" key="2">
    <citation type="submission" date="2024-04" db="EMBL/GenBank/DDBJ databases">
        <authorList>
            <person name="Chen Y."/>
            <person name="Shah S."/>
            <person name="Dougan E. K."/>
            <person name="Thang M."/>
            <person name="Chan C."/>
        </authorList>
    </citation>
    <scope>NUCLEOTIDE SEQUENCE [LARGE SCALE GENOMIC DNA]</scope>
</reference>
<dbReference type="OrthoDB" id="414283at2759"/>
<dbReference type="InterPro" id="IPR043128">
    <property type="entry name" value="Rev_trsase/Diguanyl_cyclase"/>
</dbReference>
<keyword evidence="7" id="KW-0695">RNA-directed DNA polymerase</keyword>
<feature type="compositionally biased region" description="Basic and acidic residues" evidence="3">
    <location>
        <begin position="275"/>
        <end position="286"/>
    </location>
</feature>
<evidence type="ECO:0000313" key="8">
    <source>
        <dbReference type="Proteomes" id="UP001152797"/>
    </source>
</evidence>
<dbReference type="GO" id="GO:0003964">
    <property type="term" value="F:RNA-directed DNA polymerase activity"/>
    <property type="evidence" value="ECO:0007669"/>
    <property type="project" value="UniProtKB-KW"/>
</dbReference>
<keyword evidence="2" id="KW-0175">Coiled coil</keyword>
<dbReference type="Pfam" id="PF00078">
    <property type="entry name" value="RVT_1"/>
    <property type="match status" value="1"/>
</dbReference>
<feature type="region of interest" description="Disordered" evidence="3">
    <location>
        <begin position="1769"/>
        <end position="1790"/>
    </location>
</feature>
<dbReference type="InterPro" id="IPR000477">
    <property type="entry name" value="RT_dom"/>
</dbReference>
<dbReference type="Gene3D" id="1.10.443.10">
    <property type="entry name" value="Intergrase catalytic core"/>
    <property type="match status" value="1"/>
</dbReference>
<protein>
    <submittedName>
        <fullName evidence="7">Reverse transcriptase domain-containing protein</fullName>
    </submittedName>
</protein>
<dbReference type="EMBL" id="CAMXCT020003241">
    <property type="protein sequence ID" value="CAL1156682.1"/>
    <property type="molecule type" value="Genomic_DNA"/>
</dbReference>
<dbReference type="InterPro" id="IPR011010">
    <property type="entry name" value="DNA_brk_join_enz"/>
</dbReference>
<dbReference type="InterPro" id="IPR052055">
    <property type="entry name" value="Hepadnavirus_pol/RT"/>
</dbReference>
<evidence type="ECO:0000256" key="2">
    <source>
        <dbReference type="SAM" id="Coils"/>
    </source>
</evidence>
<feature type="non-terminal residue" evidence="5">
    <location>
        <position position="1"/>
    </location>
</feature>
<dbReference type="Proteomes" id="UP001152797">
    <property type="component" value="Unassembled WGS sequence"/>
</dbReference>
<keyword evidence="1" id="KW-0233">DNA recombination</keyword>
<dbReference type="EMBL" id="CAMXCT030003241">
    <property type="protein sequence ID" value="CAL4790619.1"/>
    <property type="molecule type" value="Genomic_DNA"/>
</dbReference>
<evidence type="ECO:0000313" key="6">
    <source>
        <dbReference type="EMBL" id="CAL1156682.1"/>
    </source>
</evidence>
<organism evidence="5">
    <name type="scientific">Cladocopium goreaui</name>
    <dbReference type="NCBI Taxonomy" id="2562237"/>
    <lineage>
        <taxon>Eukaryota</taxon>
        <taxon>Sar</taxon>
        <taxon>Alveolata</taxon>
        <taxon>Dinophyceae</taxon>
        <taxon>Suessiales</taxon>
        <taxon>Symbiodiniaceae</taxon>
        <taxon>Cladocopium</taxon>
    </lineage>
</organism>
<gene>
    <name evidence="5" type="ORF">C1SCF055_LOCUS29180</name>
</gene>
<evidence type="ECO:0000259" key="4">
    <source>
        <dbReference type="PROSITE" id="PS50878"/>
    </source>
</evidence>
<evidence type="ECO:0000256" key="3">
    <source>
        <dbReference type="SAM" id="MobiDB-lite"/>
    </source>
</evidence>
<dbReference type="SUPFAM" id="SSF56672">
    <property type="entry name" value="DNA/RNA polymerases"/>
    <property type="match status" value="1"/>
</dbReference>
<dbReference type="SUPFAM" id="SSF56349">
    <property type="entry name" value="DNA breaking-rejoining enzymes"/>
    <property type="match status" value="1"/>
</dbReference>
<dbReference type="InterPro" id="IPR013762">
    <property type="entry name" value="Integrase-like_cat_sf"/>
</dbReference>
<dbReference type="GO" id="GO:0006310">
    <property type="term" value="P:DNA recombination"/>
    <property type="evidence" value="ECO:0007669"/>
    <property type="project" value="UniProtKB-KW"/>
</dbReference>
<reference evidence="5" key="1">
    <citation type="submission" date="2022-10" db="EMBL/GenBank/DDBJ databases">
        <authorList>
            <person name="Chen Y."/>
            <person name="Dougan E. K."/>
            <person name="Chan C."/>
            <person name="Rhodes N."/>
            <person name="Thang M."/>
        </authorList>
    </citation>
    <scope>NUCLEOTIDE SEQUENCE</scope>
</reference>
<dbReference type="PANTHER" id="PTHR33050">
    <property type="entry name" value="REVERSE TRANSCRIPTASE DOMAIN-CONTAINING PROTEIN"/>
    <property type="match status" value="1"/>
</dbReference>
<keyword evidence="7" id="KW-0548">Nucleotidyltransferase</keyword>
<evidence type="ECO:0000313" key="7">
    <source>
        <dbReference type="EMBL" id="CAL4790619.1"/>
    </source>
</evidence>
<feature type="region of interest" description="Disordered" evidence="3">
    <location>
        <begin position="1222"/>
        <end position="1244"/>
    </location>
</feature>
<keyword evidence="7" id="KW-0808">Transferase</keyword>
<accession>A0A9P1D2T7</accession>
<name>A0A9P1D2T7_9DINO</name>
<feature type="domain" description="Reverse transcriptase" evidence="4">
    <location>
        <begin position="770"/>
        <end position="969"/>
    </location>
</feature>
<keyword evidence="8" id="KW-1185">Reference proteome</keyword>
<feature type="coiled-coil region" evidence="2">
    <location>
        <begin position="1594"/>
        <end position="1625"/>
    </location>
</feature>
<dbReference type="Gene3D" id="3.10.10.10">
    <property type="entry name" value="HIV Type 1 Reverse Transcriptase, subunit A, domain 1"/>
    <property type="match status" value="1"/>
</dbReference>